<evidence type="ECO:0000313" key="1">
    <source>
        <dbReference type="EMBL" id="CAG6743413.1"/>
    </source>
</evidence>
<dbReference type="AlphaFoldDB" id="A0A8D9E7B3"/>
<dbReference type="EMBL" id="HBUF01447370">
    <property type="protein sequence ID" value="CAG6743415.1"/>
    <property type="molecule type" value="Transcribed_RNA"/>
</dbReference>
<reference evidence="1" key="1">
    <citation type="submission" date="2021-05" db="EMBL/GenBank/DDBJ databases">
        <authorList>
            <person name="Alioto T."/>
            <person name="Alioto T."/>
            <person name="Gomez Garrido J."/>
        </authorList>
    </citation>
    <scope>NUCLEOTIDE SEQUENCE</scope>
</reference>
<dbReference type="EMBL" id="HBUF01447369">
    <property type="protein sequence ID" value="CAG6743414.1"/>
    <property type="molecule type" value="Transcribed_RNA"/>
</dbReference>
<proteinExistence type="predicted"/>
<name>A0A8D9E7B3_9HEMI</name>
<accession>A0A8D9E7B3</accession>
<sequence length="104" mass="11924">MLLFHYLSDTIECSRVLEMLSYCSHHLLLCMYFVIGSSFCHKTCVFNQMLPDLGTSQGEKKINFGLFGHSKRQPRKDTIFVAHNHIRLGFEPATPAVPGRRSHK</sequence>
<protein>
    <submittedName>
        <fullName evidence="1">Uncharacterized protein</fullName>
    </submittedName>
</protein>
<dbReference type="EMBL" id="HBUF01447368">
    <property type="protein sequence ID" value="CAG6743413.1"/>
    <property type="molecule type" value="Transcribed_RNA"/>
</dbReference>
<organism evidence="1">
    <name type="scientific">Cacopsylla melanoneura</name>
    <dbReference type="NCBI Taxonomy" id="428564"/>
    <lineage>
        <taxon>Eukaryota</taxon>
        <taxon>Metazoa</taxon>
        <taxon>Ecdysozoa</taxon>
        <taxon>Arthropoda</taxon>
        <taxon>Hexapoda</taxon>
        <taxon>Insecta</taxon>
        <taxon>Pterygota</taxon>
        <taxon>Neoptera</taxon>
        <taxon>Paraneoptera</taxon>
        <taxon>Hemiptera</taxon>
        <taxon>Sternorrhyncha</taxon>
        <taxon>Psylloidea</taxon>
        <taxon>Psyllidae</taxon>
        <taxon>Psyllinae</taxon>
        <taxon>Cacopsylla</taxon>
    </lineage>
</organism>